<evidence type="ECO:0000313" key="14">
    <source>
        <dbReference type="Ensembl" id="ENSONIP00000018323.2"/>
    </source>
</evidence>
<dbReference type="InParanoid" id="I3KB28"/>
<evidence type="ECO:0000256" key="3">
    <source>
        <dbReference type="ARBA" id="ARBA00022514"/>
    </source>
</evidence>
<dbReference type="GeneTree" id="ENSGT00940000158768"/>
<dbReference type="SMART" id="SM00204">
    <property type="entry name" value="TGFB"/>
    <property type="match status" value="1"/>
</dbReference>
<dbReference type="eggNOG" id="KOG3900">
    <property type="taxonomic scope" value="Eukaryota"/>
</dbReference>
<feature type="compositionally biased region" description="Basic residues" evidence="12">
    <location>
        <begin position="292"/>
        <end position="302"/>
    </location>
</feature>
<dbReference type="RefSeq" id="XP_003443653.1">
    <property type="nucleotide sequence ID" value="XM_003443605.5"/>
</dbReference>
<keyword evidence="8" id="KW-1015">Disulfide bond</keyword>
<evidence type="ECO:0000256" key="5">
    <source>
        <dbReference type="ARBA" id="ARBA00022729"/>
    </source>
</evidence>
<dbReference type="FunFam" id="2.10.90.10:FF:000003">
    <property type="entry name" value="Bone morphogenetic protein 5"/>
    <property type="match status" value="1"/>
</dbReference>
<evidence type="ECO:0000256" key="11">
    <source>
        <dbReference type="RuleBase" id="RU000354"/>
    </source>
</evidence>
<gene>
    <name evidence="14" type="primary">BMP6</name>
    <name evidence="14" type="synonym">bmp6</name>
</gene>
<keyword evidence="10" id="KW-0891">Chondrogenesis</keyword>
<dbReference type="Pfam" id="PF00019">
    <property type="entry name" value="TGF_beta"/>
    <property type="match status" value="1"/>
</dbReference>
<dbReference type="PROSITE" id="PS00250">
    <property type="entry name" value="TGF_BETA_1"/>
    <property type="match status" value="1"/>
</dbReference>
<name>I3KB28_ORENI</name>
<keyword evidence="6" id="KW-0892">Osteogenesis</keyword>
<evidence type="ECO:0000256" key="12">
    <source>
        <dbReference type="SAM" id="MobiDB-lite"/>
    </source>
</evidence>
<evidence type="ECO:0000256" key="7">
    <source>
        <dbReference type="ARBA" id="ARBA00023030"/>
    </source>
</evidence>
<evidence type="ECO:0000256" key="6">
    <source>
        <dbReference type="ARBA" id="ARBA00022855"/>
    </source>
</evidence>
<evidence type="ECO:0000259" key="13">
    <source>
        <dbReference type="PROSITE" id="PS51362"/>
    </source>
</evidence>
<dbReference type="GO" id="GO:0030509">
    <property type="term" value="P:BMP signaling pathway"/>
    <property type="evidence" value="ECO:0007669"/>
    <property type="project" value="TreeGrafter"/>
</dbReference>
<dbReference type="Pfam" id="PF00688">
    <property type="entry name" value="TGFb_propeptide"/>
    <property type="match status" value="1"/>
</dbReference>
<comment type="subcellular location">
    <subcellularLocation>
        <location evidence="1">Secreted</location>
    </subcellularLocation>
</comment>
<dbReference type="PANTHER" id="PTHR11848">
    <property type="entry name" value="TGF-BETA FAMILY"/>
    <property type="match status" value="1"/>
</dbReference>
<dbReference type="InterPro" id="IPR001839">
    <property type="entry name" value="TGF-b_C"/>
</dbReference>
<evidence type="ECO:0000256" key="4">
    <source>
        <dbReference type="ARBA" id="ARBA00022525"/>
    </source>
</evidence>
<dbReference type="OrthoDB" id="5987191at2759"/>
<evidence type="ECO:0000313" key="15">
    <source>
        <dbReference type="Proteomes" id="UP000005207"/>
    </source>
</evidence>
<dbReference type="GO" id="GO:0001503">
    <property type="term" value="P:ossification"/>
    <property type="evidence" value="ECO:0007669"/>
    <property type="project" value="UniProtKB-KW"/>
</dbReference>
<dbReference type="PANTHER" id="PTHR11848:SF137">
    <property type="entry name" value="BONE MORPHOGENETIC PROTEIN 6"/>
    <property type="match status" value="1"/>
</dbReference>
<evidence type="ECO:0000256" key="9">
    <source>
        <dbReference type="ARBA" id="ARBA00023180"/>
    </source>
</evidence>
<dbReference type="CDD" id="cd13761">
    <property type="entry name" value="TGF_beta_BMP5_like"/>
    <property type="match status" value="1"/>
</dbReference>
<evidence type="ECO:0000256" key="1">
    <source>
        <dbReference type="ARBA" id="ARBA00004613"/>
    </source>
</evidence>
<dbReference type="GO" id="GO:0005125">
    <property type="term" value="F:cytokine activity"/>
    <property type="evidence" value="ECO:0007669"/>
    <property type="project" value="UniProtKB-KW"/>
</dbReference>
<dbReference type="FunFam" id="2.60.120.970:FF:000016">
    <property type="entry name" value="Bone morphogenetic protein 6"/>
    <property type="match status" value="1"/>
</dbReference>
<feature type="region of interest" description="Disordered" evidence="12">
    <location>
        <begin position="289"/>
        <end position="323"/>
    </location>
</feature>
<evidence type="ECO:0000256" key="8">
    <source>
        <dbReference type="ARBA" id="ARBA00023157"/>
    </source>
</evidence>
<reference evidence="14" key="2">
    <citation type="submission" date="2025-08" db="UniProtKB">
        <authorList>
            <consortium name="Ensembl"/>
        </authorList>
    </citation>
    <scope>IDENTIFICATION</scope>
</reference>
<organism evidence="14 15">
    <name type="scientific">Oreochromis niloticus</name>
    <name type="common">Nile tilapia</name>
    <name type="synonym">Tilapia nilotica</name>
    <dbReference type="NCBI Taxonomy" id="8128"/>
    <lineage>
        <taxon>Eukaryota</taxon>
        <taxon>Metazoa</taxon>
        <taxon>Chordata</taxon>
        <taxon>Craniata</taxon>
        <taxon>Vertebrata</taxon>
        <taxon>Euteleostomi</taxon>
        <taxon>Actinopterygii</taxon>
        <taxon>Neopterygii</taxon>
        <taxon>Teleostei</taxon>
        <taxon>Neoteleostei</taxon>
        <taxon>Acanthomorphata</taxon>
        <taxon>Ovalentaria</taxon>
        <taxon>Cichlomorphae</taxon>
        <taxon>Cichliformes</taxon>
        <taxon>Cichlidae</taxon>
        <taxon>African cichlids</taxon>
        <taxon>Pseudocrenilabrinae</taxon>
        <taxon>Oreochromini</taxon>
        <taxon>Oreochromis</taxon>
    </lineage>
</organism>
<evidence type="ECO:0000256" key="10">
    <source>
        <dbReference type="ARBA" id="ARBA00023188"/>
    </source>
</evidence>
<dbReference type="RefSeq" id="XP_025765940.1">
    <property type="nucleotide sequence ID" value="XM_025910155.1"/>
</dbReference>
<reference evidence="14" key="3">
    <citation type="submission" date="2025-09" db="UniProtKB">
        <authorList>
            <consortium name="Ensembl"/>
        </authorList>
    </citation>
    <scope>IDENTIFICATION</scope>
</reference>
<keyword evidence="9" id="KW-0325">Glycoprotein</keyword>
<dbReference type="CTD" id="654"/>
<dbReference type="InterPro" id="IPR029034">
    <property type="entry name" value="Cystine-knot_cytokine"/>
</dbReference>
<sequence length="428" mass="48837">MTIRWLALVGLWWSAYYCMFTVAGSNYSLDGNNEVQAGFTHRRLRTHEKREMQKEILSILGLPHRPRPHLSNGKYNSAPLFMLDLYNTISSEEKSQVESRLERYQAMRTTQSPPLATYQETAFLNDADMVMSFVNLVEYDRELSPHRRHHKEFKFNLSQIPEGEAITAAEFRLYKECVSRAFRNDTFLLKVYQVVKEHPDREADLFLLESRSLWAAEEGWLEFDITATSNLWVMSPAHNLGLQISVETSSGQSVSSKEAGLVGRDGALDKQPFMVAFFKVSEVHIRTVRSASGRRRQPHRNRSAQPPDGSRGPGPADYNSSDQKTACRRHELYVSFRELGWQDWIIAPDGYAANYCDGECSFPLNAHMNATNHAIVQTLVHLMNPENVPKPCCAPTKLHAISVLYFDDNSNVILKKYKNMVVRACGCH</sequence>
<dbReference type="Gene3D" id="2.60.120.970">
    <property type="match status" value="1"/>
</dbReference>
<keyword evidence="4" id="KW-0964">Secreted</keyword>
<dbReference type="InterPro" id="IPR017948">
    <property type="entry name" value="TGFb_CS"/>
</dbReference>
<dbReference type="InterPro" id="IPR015615">
    <property type="entry name" value="TGF-beta-rel"/>
</dbReference>
<dbReference type="GO" id="GO:0005615">
    <property type="term" value="C:extracellular space"/>
    <property type="evidence" value="ECO:0007669"/>
    <property type="project" value="UniProtKB-KW"/>
</dbReference>
<dbReference type="PROSITE" id="PS51362">
    <property type="entry name" value="TGF_BETA_2"/>
    <property type="match status" value="1"/>
</dbReference>
<dbReference type="HOGENOM" id="CLU_020515_4_1_1"/>
<dbReference type="OMA" id="ERQQPWP"/>
<dbReference type="GeneID" id="100693958"/>
<dbReference type="Ensembl" id="ENSONIT00000018340.2">
    <property type="protein sequence ID" value="ENSONIP00000018323.2"/>
    <property type="gene ID" value="ENSONIG00000014562.2"/>
</dbReference>
<evidence type="ECO:0000256" key="2">
    <source>
        <dbReference type="ARBA" id="ARBA00006656"/>
    </source>
</evidence>
<keyword evidence="7 11" id="KW-0339">Growth factor</keyword>
<dbReference type="KEGG" id="onl:100693958"/>
<dbReference type="Proteomes" id="UP000005207">
    <property type="component" value="Linkage group LG9"/>
</dbReference>
<dbReference type="GO" id="GO:0051216">
    <property type="term" value="P:cartilage development"/>
    <property type="evidence" value="ECO:0007669"/>
    <property type="project" value="UniProtKB-KW"/>
</dbReference>
<feature type="domain" description="TGF-beta family profile" evidence="13">
    <location>
        <begin position="299"/>
        <end position="428"/>
    </location>
</feature>
<comment type="similarity">
    <text evidence="2 11">Belongs to the TGF-beta family.</text>
</comment>
<proteinExistence type="inferred from homology"/>
<keyword evidence="3" id="KW-0202">Cytokine</keyword>
<reference evidence="15" key="1">
    <citation type="submission" date="2012-01" db="EMBL/GenBank/DDBJ databases">
        <title>The Genome Sequence of Oreochromis niloticus (Nile Tilapia).</title>
        <authorList>
            <consortium name="Broad Institute Genome Assembly Team"/>
            <consortium name="Broad Institute Sequencing Platform"/>
            <person name="Di Palma F."/>
            <person name="Johnson J."/>
            <person name="Lander E.S."/>
            <person name="Lindblad-Toh K."/>
        </authorList>
    </citation>
    <scope>NUCLEOTIDE SEQUENCE [LARGE SCALE GENOMIC DNA]</scope>
</reference>
<accession>I3KB28</accession>
<dbReference type="GO" id="GO:0008083">
    <property type="term" value="F:growth factor activity"/>
    <property type="evidence" value="ECO:0007669"/>
    <property type="project" value="UniProtKB-KW"/>
</dbReference>
<dbReference type="Gene3D" id="2.10.90.10">
    <property type="entry name" value="Cystine-knot cytokines"/>
    <property type="match status" value="1"/>
</dbReference>
<dbReference type="AlphaFoldDB" id="I3KB28"/>
<dbReference type="InterPro" id="IPR001111">
    <property type="entry name" value="TGF-b_propeptide"/>
</dbReference>
<dbReference type="SUPFAM" id="SSF57501">
    <property type="entry name" value="Cystine-knot cytokines"/>
    <property type="match status" value="1"/>
</dbReference>
<keyword evidence="5" id="KW-0732">Signal</keyword>
<protein>
    <submittedName>
        <fullName evidence="14">Bone morphogenetic protein 6</fullName>
    </submittedName>
</protein>
<keyword evidence="15" id="KW-1185">Reference proteome</keyword>
<dbReference type="STRING" id="8128.ENSONIP00000018323"/>